<dbReference type="CDD" id="cd06170">
    <property type="entry name" value="LuxR_C_like"/>
    <property type="match status" value="1"/>
</dbReference>
<dbReference type="SUPFAM" id="SSF52540">
    <property type="entry name" value="P-loop containing nucleoside triphosphate hydrolases"/>
    <property type="match status" value="1"/>
</dbReference>
<name>A0A2S5IYH2_9MICC</name>
<accession>A0A2S5IYH2</accession>
<dbReference type="InterPro" id="IPR036388">
    <property type="entry name" value="WH-like_DNA-bd_sf"/>
</dbReference>
<comment type="caution">
    <text evidence="5">The sequence shown here is derived from an EMBL/GenBank/DDBJ whole genome shotgun (WGS) entry which is preliminary data.</text>
</comment>
<evidence type="ECO:0000313" key="5">
    <source>
        <dbReference type="EMBL" id="PPB49587.1"/>
    </source>
</evidence>
<evidence type="ECO:0000256" key="2">
    <source>
        <dbReference type="ARBA" id="ARBA00023125"/>
    </source>
</evidence>
<dbReference type="PANTHER" id="PTHR44688">
    <property type="entry name" value="DNA-BINDING TRANSCRIPTIONAL ACTIVATOR DEVR_DOSR"/>
    <property type="match status" value="1"/>
</dbReference>
<dbReference type="GO" id="GO:0006355">
    <property type="term" value="P:regulation of DNA-templated transcription"/>
    <property type="evidence" value="ECO:0007669"/>
    <property type="project" value="InterPro"/>
</dbReference>
<keyword evidence="2" id="KW-0238">DNA-binding</keyword>
<dbReference type="PANTHER" id="PTHR44688:SF16">
    <property type="entry name" value="DNA-BINDING TRANSCRIPTIONAL ACTIVATOR DEVR_DOSR"/>
    <property type="match status" value="1"/>
</dbReference>
<dbReference type="InterPro" id="IPR041664">
    <property type="entry name" value="AAA_16"/>
</dbReference>
<dbReference type="InterPro" id="IPR000792">
    <property type="entry name" value="Tscrpt_reg_LuxR_C"/>
</dbReference>
<protein>
    <recommendedName>
        <fullName evidence="4">HTH luxR-type domain-containing protein</fullName>
    </recommendedName>
</protein>
<dbReference type="PRINTS" id="PR00038">
    <property type="entry name" value="HTHLUXR"/>
</dbReference>
<keyword evidence="3" id="KW-0804">Transcription</keyword>
<dbReference type="RefSeq" id="WP_104121073.1">
    <property type="nucleotide sequence ID" value="NZ_PRKW01000003.1"/>
</dbReference>
<evidence type="ECO:0000313" key="6">
    <source>
        <dbReference type="Proteomes" id="UP000239297"/>
    </source>
</evidence>
<gene>
    <name evidence="5" type="ORF">C4K88_07825</name>
</gene>
<dbReference type="InterPro" id="IPR016032">
    <property type="entry name" value="Sig_transdc_resp-reg_C-effctor"/>
</dbReference>
<feature type="domain" description="HTH luxR-type" evidence="4">
    <location>
        <begin position="801"/>
        <end position="865"/>
    </location>
</feature>
<sequence length="865" mass="92239">MHERVTQGTWPLVGRSAETDQVRAALLGGSSGVLLVGASGQGKTAVARHAVNALPAEQEILYIRGSSLGAPTDYSALTVLLVDLDEAVTRTPLLLLTALQALFAGLPGGRPVVVVDNVADLDPASATALAHLASTDSVRLVVITEQITRTPEPFVELWQSRVLGRVDIEPLTFEQTRDLLREVLGGEVSRALAVGLWRASDGNAGTLRVLLSVALESGQVRLRDGIWVRCREHPGSAGLGTSVFDDATGAARTALALLSVLGETPLRILLDHIPREEVDALRQRGLISVHAGEDPTAVIAAPFAATSFRATLARSPEPAILTALDKIDGRTDLPPAVGVVLTSWLLDAGGVVADHRLGVAARHANLLARPDAARRFLDALGDWQQHPAGVVEYARLPRDGADVRALRTAIDTLLQDPALAPADRAALRLADARTRLRSAPVDDALLDVLRRCEADCSAVEGADREQLAEDLALLRLELSLITGRYREVLRDAAALTDSLLDASSTAVRGKGMLMMALAATGQHERVDVLAEALAQIRPAAARPCDGQEAHQSALLALALAGRIDEVVQRLRSVSSSRPDVQDEVWAESLAGILLAGAGRSREALRLLLPALAELGLEDRSGMLPAAKAAAAYAYALDGQDDAARGCLDGLQHGYIGWPAVRLVDYFRVLTAALLEDQEDAAQAMLRFANLERALGSKGLELLFLLQTVRLGEASVAHRLLVRSGELTGPLAHLARLFSRGVLSQDAALLLEAAEAALAAGHHDLAGSSSLLAVQLRAPEDDPLLFVRAEQILRQTSVERRRSLTRQALTERERAVARMVARGLSNKDIAAAEHVSVRTAEGYVHRAMSKLGVHNRKQLRSVFGTR</sequence>
<dbReference type="Pfam" id="PF00196">
    <property type="entry name" value="GerE"/>
    <property type="match status" value="1"/>
</dbReference>
<proteinExistence type="predicted"/>
<dbReference type="Proteomes" id="UP000239297">
    <property type="component" value="Unassembled WGS sequence"/>
</dbReference>
<dbReference type="Gene3D" id="3.40.50.300">
    <property type="entry name" value="P-loop containing nucleotide triphosphate hydrolases"/>
    <property type="match status" value="1"/>
</dbReference>
<dbReference type="PROSITE" id="PS50043">
    <property type="entry name" value="HTH_LUXR_2"/>
    <property type="match status" value="1"/>
</dbReference>
<dbReference type="SMART" id="SM00421">
    <property type="entry name" value="HTH_LUXR"/>
    <property type="match status" value="1"/>
</dbReference>
<keyword evidence="1" id="KW-0805">Transcription regulation</keyword>
<evidence type="ECO:0000259" key="4">
    <source>
        <dbReference type="PROSITE" id="PS50043"/>
    </source>
</evidence>
<dbReference type="GO" id="GO:0003677">
    <property type="term" value="F:DNA binding"/>
    <property type="evidence" value="ECO:0007669"/>
    <property type="project" value="UniProtKB-KW"/>
</dbReference>
<dbReference type="SUPFAM" id="SSF46894">
    <property type="entry name" value="C-terminal effector domain of the bipartite response regulators"/>
    <property type="match status" value="1"/>
</dbReference>
<keyword evidence="6" id="KW-1185">Reference proteome</keyword>
<dbReference type="AlphaFoldDB" id="A0A2S5IYH2"/>
<dbReference type="InterPro" id="IPR027417">
    <property type="entry name" value="P-loop_NTPase"/>
</dbReference>
<dbReference type="Gene3D" id="1.10.10.10">
    <property type="entry name" value="Winged helix-like DNA-binding domain superfamily/Winged helix DNA-binding domain"/>
    <property type="match status" value="1"/>
</dbReference>
<dbReference type="Pfam" id="PF13191">
    <property type="entry name" value="AAA_16"/>
    <property type="match status" value="1"/>
</dbReference>
<evidence type="ECO:0000256" key="1">
    <source>
        <dbReference type="ARBA" id="ARBA00023015"/>
    </source>
</evidence>
<reference evidence="5 6" key="1">
    <citation type="journal article" date="2014" name="Int. J. Syst. Evol. Microbiol.">
        <title>Arthrobacter pityocampae sp. nov., isolated from Thaumetopoea pityocampa (Lep., Thaumetopoeidae).</title>
        <authorList>
            <person name="Ince I.A."/>
            <person name="Demirbag Z."/>
            <person name="Kati H."/>
        </authorList>
    </citation>
    <scope>NUCLEOTIDE SEQUENCE [LARGE SCALE GENOMIC DNA]</scope>
    <source>
        <strain evidence="5 6">Tp2</strain>
    </source>
</reference>
<dbReference type="EMBL" id="PRKW01000003">
    <property type="protein sequence ID" value="PPB49587.1"/>
    <property type="molecule type" value="Genomic_DNA"/>
</dbReference>
<organism evidence="5 6">
    <name type="scientific">Arthrobacter pityocampae</name>
    <dbReference type="NCBI Taxonomy" id="547334"/>
    <lineage>
        <taxon>Bacteria</taxon>
        <taxon>Bacillati</taxon>
        <taxon>Actinomycetota</taxon>
        <taxon>Actinomycetes</taxon>
        <taxon>Micrococcales</taxon>
        <taxon>Micrococcaceae</taxon>
        <taxon>Arthrobacter</taxon>
    </lineage>
</organism>
<evidence type="ECO:0000256" key="3">
    <source>
        <dbReference type="ARBA" id="ARBA00023163"/>
    </source>
</evidence>
<dbReference type="OrthoDB" id="3197423at2"/>